<evidence type="ECO:0000256" key="1">
    <source>
        <dbReference type="ARBA" id="ARBA00022748"/>
    </source>
</evidence>
<dbReference type="InterPro" id="IPR019734">
    <property type="entry name" value="TPR_rpt"/>
</dbReference>
<dbReference type="RefSeq" id="WP_140882038.1">
    <property type="nucleotide sequence ID" value="NZ_RCZP01000004.1"/>
</dbReference>
<dbReference type="InterPro" id="IPR017560">
    <property type="entry name" value="Cyt_c_biogenesis_CcmI"/>
</dbReference>
<dbReference type="OrthoDB" id="9815847at2"/>
<dbReference type="NCBIfam" id="TIGR03142">
    <property type="entry name" value="cytochro_ccmI"/>
    <property type="match status" value="1"/>
</dbReference>
<dbReference type="PROSITE" id="PS50005">
    <property type="entry name" value="TPR"/>
    <property type="match status" value="1"/>
</dbReference>
<evidence type="ECO:0000313" key="3">
    <source>
        <dbReference type="EMBL" id="TPG59052.1"/>
    </source>
</evidence>
<dbReference type="Pfam" id="PF14559">
    <property type="entry name" value="TPR_19"/>
    <property type="match status" value="1"/>
</dbReference>
<organism evidence="3 4">
    <name type="scientific">Muricoccus nepalensis</name>
    <dbReference type="NCBI Taxonomy" id="1854500"/>
    <lineage>
        <taxon>Bacteria</taxon>
        <taxon>Pseudomonadati</taxon>
        <taxon>Pseudomonadota</taxon>
        <taxon>Alphaproteobacteria</taxon>
        <taxon>Acetobacterales</taxon>
        <taxon>Roseomonadaceae</taxon>
        <taxon>Muricoccus</taxon>
    </lineage>
</organism>
<dbReference type="EMBL" id="RCZP01000004">
    <property type="protein sequence ID" value="TPG59052.1"/>
    <property type="molecule type" value="Genomic_DNA"/>
</dbReference>
<comment type="caution">
    <text evidence="3">The sequence shown here is derived from an EMBL/GenBank/DDBJ whole genome shotgun (WGS) entry which is preliminary data.</text>
</comment>
<feature type="repeat" description="TPR" evidence="2">
    <location>
        <begin position="180"/>
        <end position="213"/>
    </location>
</feature>
<dbReference type="GO" id="GO:0017004">
    <property type="term" value="P:cytochrome complex assembly"/>
    <property type="evidence" value="ECO:0007669"/>
    <property type="project" value="UniProtKB-KW"/>
</dbReference>
<keyword evidence="4" id="KW-1185">Reference proteome</keyword>
<dbReference type="AlphaFoldDB" id="A0A502GBI4"/>
<reference evidence="3 4" key="1">
    <citation type="journal article" date="2019" name="Environ. Microbiol.">
        <title>Species interactions and distinct microbial communities in high Arctic permafrost affected cryosols are associated with the CH4 and CO2 gas fluxes.</title>
        <authorList>
            <person name="Altshuler I."/>
            <person name="Hamel J."/>
            <person name="Turney S."/>
            <person name="Magnuson E."/>
            <person name="Levesque R."/>
            <person name="Greer C."/>
            <person name="Whyte L.G."/>
        </authorList>
    </citation>
    <scope>NUCLEOTIDE SEQUENCE [LARGE SCALE GENOMIC DNA]</scope>
    <source>
        <strain evidence="3 4">S9.3B</strain>
    </source>
</reference>
<proteinExistence type="predicted"/>
<gene>
    <name evidence="3" type="primary">ccmI</name>
    <name evidence="3" type="ORF">EAH89_06765</name>
</gene>
<protein>
    <submittedName>
        <fullName evidence="3">C-type cytochrome biogenesis protein CcmI</fullName>
    </submittedName>
</protein>
<sequence>MTWLLAAALALAALLPLAWTVWRPARVTDRHSADRALYRAQLAELERDKALGRLDETAYSAALLEVQRRLLSVPEPQAARSGGRGPLLAGLVAVPVLAFAVYFLNGDPDMPSATFSERRDAAARDDALLAQLRARLVALPPGSPAARQGWLLMADAQRNRGRPQEAAAAYVEILRTGFDPEVAAQLAQVLIEAKQFDQAASFLADGLRLAPEHVGLRYLAGLVEAQAGRPERAREAWTALLSSAPEDAPWKTMVQRRMEALP</sequence>
<dbReference type="SUPFAM" id="SSF48452">
    <property type="entry name" value="TPR-like"/>
    <property type="match status" value="1"/>
</dbReference>
<dbReference type="InterPro" id="IPR011990">
    <property type="entry name" value="TPR-like_helical_dom_sf"/>
</dbReference>
<dbReference type="Gene3D" id="1.25.40.10">
    <property type="entry name" value="Tetratricopeptide repeat domain"/>
    <property type="match status" value="1"/>
</dbReference>
<name>A0A502GBI4_9PROT</name>
<evidence type="ECO:0000313" key="4">
    <source>
        <dbReference type="Proteomes" id="UP000317078"/>
    </source>
</evidence>
<accession>A0A502GBI4</accession>
<evidence type="ECO:0000256" key="2">
    <source>
        <dbReference type="PROSITE-ProRule" id="PRU00339"/>
    </source>
</evidence>
<keyword evidence="1" id="KW-0201">Cytochrome c-type biogenesis</keyword>
<dbReference type="Proteomes" id="UP000317078">
    <property type="component" value="Unassembled WGS sequence"/>
</dbReference>
<keyword evidence="2" id="KW-0802">TPR repeat</keyword>